<gene>
    <name evidence="3" type="ORF">H4O18_12850</name>
</gene>
<protein>
    <submittedName>
        <fullName evidence="3">VWA domain-containing protein</fullName>
    </submittedName>
</protein>
<dbReference type="PANTHER" id="PTHR37464">
    <property type="entry name" value="BLL2463 PROTEIN"/>
    <property type="match status" value="1"/>
</dbReference>
<feature type="transmembrane region" description="Helical" evidence="1">
    <location>
        <begin position="56"/>
        <end position="78"/>
    </location>
</feature>
<comment type="caution">
    <text evidence="3">The sequence shown here is derived from an EMBL/GenBank/DDBJ whole genome shotgun (WGS) entry which is preliminary data.</text>
</comment>
<keyword evidence="4" id="KW-1185">Reference proteome</keyword>
<dbReference type="Proteomes" id="UP000618952">
    <property type="component" value="Unassembled WGS sequence"/>
</dbReference>
<dbReference type="Pfam" id="PF07584">
    <property type="entry name" value="BatA"/>
    <property type="match status" value="1"/>
</dbReference>
<name>A0ABR7QNY9_9FLAO</name>
<proteinExistence type="predicted"/>
<accession>A0ABR7QNY9</accession>
<keyword evidence="1" id="KW-1133">Transmembrane helix</keyword>
<organism evidence="3 4">
    <name type="scientific">Arenibacter arenosicollis</name>
    <dbReference type="NCBI Taxonomy" id="2762274"/>
    <lineage>
        <taxon>Bacteria</taxon>
        <taxon>Pseudomonadati</taxon>
        <taxon>Bacteroidota</taxon>
        <taxon>Flavobacteriia</taxon>
        <taxon>Flavobacteriales</taxon>
        <taxon>Flavobacteriaceae</taxon>
        <taxon>Arenibacter</taxon>
    </lineage>
</organism>
<keyword evidence="1" id="KW-0812">Transmembrane</keyword>
<sequence length="640" mass="72641">MLFKHPELLWALFLLLIPILIHLFQLRRFKKTPFTNVKILKKVVAESRKSNTLKKWLLLCTRLLILSALIVAFAQPFIPGKSALKRNETVIYLDNSLSMQANTGSGTLLENMVQEILKSVPEENTFSIFTNDNIYREVRIADIKNDLLSLTYSKNQLQLEEIYLKAKTLFTNSEASRNDLVLISDFQKSIYSPTIDSLPNINRHLVQSLPDKLVNVSIDTVFISNVSSENVDLKTILSANNEIDNTPVSLYNGEKLIAKTSATFDENKKGEAIFTIPASEVIDGKILISDSGLNYDNQLYFNTNKQDKIKVLSIGDINGNYLRRIFTEDVFLYSNFNVNSLNYSLLESQNLIILNELKSIPIALQNALKAFKIAGGNLVVIPGIQVDMDNYNAFLRSFSNSSLISSVIEERKISEIAFSHPLFKNVFEKEVTNFQYPSIKSFYNIKSNMPKILSYQSGDPFLVGEDGTYLFTASISKDNSNIINSPLIVPTFYNMGMGSLRIPRIYEMIGSKTTVDIPVNLTKDRILKVSNENDEFIPFQQSFTNKTTLTFDDYPVTAGIFNITDQGRAIKNISFNFPRAESQLYYMDINDLKGNSFNDNVATLFQSIEKDNSINELWKWFVILALAFIFAEVLIQKFLK</sequence>
<evidence type="ECO:0000313" key="3">
    <source>
        <dbReference type="EMBL" id="MBC8768883.1"/>
    </source>
</evidence>
<dbReference type="EMBL" id="JACLHY010000012">
    <property type="protein sequence ID" value="MBC8768883.1"/>
    <property type="molecule type" value="Genomic_DNA"/>
</dbReference>
<evidence type="ECO:0000259" key="2">
    <source>
        <dbReference type="Pfam" id="PF07584"/>
    </source>
</evidence>
<dbReference type="RefSeq" id="WP_187585203.1">
    <property type="nucleotide sequence ID" value="NZ_JACLHY010000012.1"/>
</dbReference>
<dbReference type="InterPro" id="IPR024163">
    <property type="entry name" value="Aerotolerance_reg_N"/>
</dbReference>
<feature type="domain" description="Aerotolerance regulator N-terminal" evidence="2">
    <location>
        <begin position="1"/>
        <end position="76"/>
    </location>
</feature>
<feature type="transmembrane region" description="Helical" evidence="1">
    <location>
        <begin position="6"/>
        <end position="24"/>
    </location>
</feature>
<dbReference type="PANTHER" id="PTHR37464:SF1">
    <property type="entry name" value="BLL2463 PROTEIN"/>
    <property type="match status" value="1"/>
</dbReference>
<dbReference type="InterPro" id="IPR011933">
    <property type="entry name" value="Double_TM_dom"/>
</dbReference>
<keyword evidence="1" id="KW-0472">Membrane</keyword>
<reference evidence="3 4" key="1">
    <citation type="submission" date="2020-08" db="EMBL/GenBank/DDBJ databases">
        <title>Arenibacter gaetbuli sp. nov., isolated from a sand dune.</title>
        <authorList>
            <person name="Park S."/>
            <person name="Yoon J.-H."/>
        </authorList>
    </citation>
    <scope>NUCLEOTIDE SEQUENCE [LARGE SCALE GENOMIC DNA]</scope>
    <source>
        <strain evidence="3 4">BSSL-BM3</strain>
    </source>
</reference>
<dbReference type="NCBIfam" id="TIGR02226">
    <property type="entry name" value="two_anch"/>
    <property type="match status" value="1"/>
</dbReference>
<evidence type="ECO:0000256" key="1">
    <source>
        <dbReference type="SAM" id="Phobius"/>
    </source>
</evidence>
<evidence type="ECO:0000313" key="4">
    <source>
        <dbReference type="Proteomes" id="UP000618952"/>
    </source>
</evidence>